<sequence length="176" mass="19841">MAVLDILTVPDERLKRVSEPVTQFDESLRKRLEDLEQTRQAGPGAVGIAAPQVNWFERVIIVDVSNTRKPVPNHGHLVLINPEITDWEGYEMGREGCLSVPDYTGNVIRATRIQVSALDPEGGDLTFEMEGFEARAMQHEIDHLDGMLFIDRVVSRRTDLFRRKVYQKGGGGKKGR</sequence>
<dbReference type="Proteomes" id="UP000886251">
    <property type="component" value="Unassembled WGS sequence"/>
</dbReference>
<dbReference type="HAMAP" id="MF_00163">
    <property type="entry name" value="Pep_deformylase"/>
    <property type="match status" value="1"/>
</dbReference>
<proteinExistence type="inferred from homology"/>
<dbReference type="PANTHER" id="PTHR10458:SF22">
    <property type="entry name" value="PEPTIDE DEFORMYLASE"/>
    <property type="match status" value="1"/>
</dbReference>
<dbReference type="EC" id="3.5.1.88" evidence="2"/>
<evidence type="ECO:0000256" key="2">
    <source>
        <dbReference type="HAMAP-Rule" id="MF_00163"/>
    </source>
</evidence>
<dbReference type="CDD" id="cd00487">
    <property type="entry name" value="Pep_deformylase"/>
    <property type="match status" value="1"/>
</dbReference>
<dbReference type="GO" id="GO:0042586">
    <property type="term" value="F:peptide deformylase activity"/>
    <property type="evidence" value="ECO:0007669"/>
    <property type="project" value="UniProtKB-UniRule"/>
</dbReference>
<comment type="catalytic activity">
    <reaction evidence="2">
        <text>N-terminal N-formyl-L-methionyl-[peptide] + H2O = N-terminal L-methionyl-[peptide] + formate</text>
        <dbReference type="Rhea" id="RHEA:24420"/>
        <dbReference type="Rhea" id="RHEA-COMP:10639"/>
        <dbReference type="Rhea" id="RHEA-COMP:10640"/>
        <dbReference type="ChEBI" id="CHEBI:15377"/>
        <dbReference type="ChEBI" id="CHEBI:15740"/>
        <dbReference type="ChEBI" id="CHEBI:49298"/>
        <dbReference type="ChEBI" id="CHEBI:64731"/>
        <dbReference type="EC" id="3.5.1.88"/>
    </reaction>
</comment>
<feature type="binding site" evidence="2">
    <location>
        <position position="143"/>
    </location>
    <ligand>
        <name>Fe cation</name>
        <dbReference type="ChEBI" id="CHEBI:24875"/>
    </ligand>
</feature>
<keyword evidence="2 3" id="KW-0378">Hydrolase</keyword>
<feature type="binding site" evidence="2">
    <location>
        <position position="97"/>
    </location>
    <ligand>
        <name>Fe cation</name>
        <dbReference type="ChEBI" id="CHEBI:24875"/>
    </ligand>
</feature>
<dbReference type="PANTHER" id="PTHR10458">
    <property type="entry name" value="PEPTIDE DEFORMYLASE"/>
    <property type="match status" value="1"/>
</dbReference>
<feature type="binding site" evidence="2">
    <location>
        <position position="139"/>
    </location>
    <ligand>
        <name>Fe cation</name>
        <dbReference type="ChEBI" id="CHEBI:24875"/>
    </ligand>
</feature>
<dbReference type="PIRSF" id="PIRSF004749">
    <property type="entry name" value="Pep_def"/>
    <property type="match status" value="1"/>
</dbReference>
<accession>A0A831RIN7</accession>
<dbReference type="InterPro" id="IPR036821">
    <property type="entry name" value="Peptide_deformylase_sf"/>
</dbReference>
<dbReference type="GO" id="GO:0006412">
    <property type="term" value="P:translation"/>
    <property type="evidence" value="ECO:0007669"/>
    <property type="project" value="UniProtKB-UniRule"/>
</dbReference>
<dbReference type="AlphaFoldDB" id="A0A831RIN7"/>
<comment type="similarity">
    <text evidence="1 2">Belongs to the polypeptide deformylase family.</text>
</comment>
<feature type="active site" evidence="2">
    <location>
        <position position="140"/>
    </location>
</feature>
<comment type="cofactor">
    <cofactor evidence="2">
        <name>Fe(2+)</name>
        <dbReference type="ChEBI" id="CHEBI:29033"/>
    </cofactor>
    <text evidence="2">Binds 1 Fe(2+) ion.</text>
</comment>
<reference evidence="3" key="1">
    <citation type="journal article" date="2020" name="mSystems">
        <title>Genome- and Community-Level Interaction Insights into Carbon Utilization and Element Cycling Functions of Hydrothermarchaeota in Hydrothermal Sediment.</title>
        <authorList>
            <person name="Zhou Z."/>
            <person name="Liu Y."/>
            <person name="Xu W."/>
            <person name="Pan J."/>
            <person name="Luo Z.H."/>
            <person name="Li M."/>
        </authorList>
    </citation>
    <scope>NUCLEOTIDE SEQUENCE [LARGE SCALE GENOMIC DNA]</scope>
    <source>
        <strain evidence="3">HyVt-443</strain>
    </source>
</reference>
<keyword evidence="2" id="KW-0408">Iron</keyword>
<evidence type="ECO:0000313" key="3">
    <source>
        <dbReference type="EMBL" id="HEB94825.1"/>
    </source>
</evidence>
<dbReference type="GO" id="GO:0046872">
    <property type="term" value="F:metal ion binding"/>
    <property type="evidence" value="ECO:0007669"/>
    <property type="project" value="UniProtKB-KW"/>
</dbReference>
<evidence type="ECO:0000256" key="1">
    <source>
        <dbReference type="ARBA" id="ARBA00010759"/>
    </source>
</evidence>
<dbReference type="InterPro" id="IPR023635">
    <property type="entry name" value="Peptide_deformylase"/>
</dbReference>
<keyword evidence="2" id="KW-0479">Metal-binding</keyword>
<dbReference type="PRINTS" id="PR01576">
    <property type="entry name" value="PDEFORMYLASE"/>
</dbReference>
<dbReference type="EMBL" id="DRKP01000005">
    <property type="protein sequence ID" value="HEB94825.1"/>
    <property type="molecule type" value="Genomic_DNA"/>
</dbReference>
<organism evidence="3">
    <name type="scientific">Sedimenticola thiotaurini</name>
    <dbReference type="NCBI Taxonomy" id="1543721"/>
    <lineage>
        <taxon>Bacteria</taxon>
        <taxon>Pseudomonadati</taxon>
        <taxon>Pseudomonadota</taxon>
        <taxon>Gammaproteobacteria</taxon>
        <taxon>Chromatiales</taxon>
        <taxon>Sedimenticolaceae</taxon>
        <taxon>Sedimenticola</taxon>
    </lineage>
</organism>
<name>A0A831RIN7_9GAMM</name>
<dbReference type="NCBIfam" id="TIGR00079">
    <property type="entry name" value="pept_deformyl"/>
    <property type="match status" value="1"/>
</dbReference>
<dbReference type="Pfam" id="PF01327">
    <property type="entry name" value="Pep_deformylase"/>
    <property type="match status" value="1"/>
</dbReference>
<protein>
    <recommendedName>
        <fullName evidence="2">Peptide deformylase</fullName>
        <shortName evidence="2">PDF</shortName>
        <ecNumber evidence="2">3.5.1.88</ecNumber>
    </recommendedName>
    <alternativeName>
        <fullName evidence="2">Polypeptide deformylase</fullName>
    </alternativeName>
</protein>
<gene>
    <name evidence="2 3" type="primary">def</name>
    <name evidence="3" type="ORF">ENI96_00140</name>
</gene>
<dbReference type="SUPFAM" id="SSF56420">
    <property type="entry name" value="Peptide deformylase"/>
    <property type="match status" value="1"/>
</dbReference>
<comment type="function">
    <text evidence="2">Removes the formyl group from the N-terminal Met of newly synthesized proteins. Requires at least a dipeptide for an efficient rate of reaction. N-terminal L-methionine is a prerequisite for activity but the enzyme has broad specificity at other positions.</text>
</comment>
<dbReference type="Gene3D" id="3.90.45.10">
    <property type="entry name" value="Peptide deformylase"/>
    <property type="match status" value="1"/>
</dbReference>
<dbReference type="NCBIfam" id="NF001159">
    <property type="entry name" value="PRK00150.1-3"/>
    <property type="match status" value="1"/>
</dbReference>
<comment type="caution">
    <text evidence="3">The sequence shown here is derived from an EMBL/GenBank/DDBJ whole genome shotgun (WGS) entry which is preliminary data.</text>
</comment>
<keyword evidence="2" id="KW-0648">Protein biosynthesis</keyword>